<accession>A0A0P1KT71</accession>
<organism evidence="1 2">
    <name type="scientific">Lachancea quebecensis</name>
    <dbReference type="NCBI Taxonomy" id="1654605"/>
    <lineage>
        <taxon>Eukaryota</taxon>
        <taxon>Fungi</taxon>
        <taxon>Dikarya</taxon>
        <taxon>Ascomycota</taxon>
        <taxon>Saccharomycotina</taxon>
        <taxon>Saccharomycetes</taxon>
        <taxon>Saccharomycetales</taxon>
        <taxon>Saccharomycetaceae</taxon>
        <taxon>Lachancea</taxon>
    </lineage>
</organism>
<name>A0A0P1KT71_9SACH</name>
<gene>
    <name evidence="1" type="ORF">LAQU0_S05e01156g</name>
</gene>
<dbReference type="AlphaFoldDB" id="A0A0P1KT71"/>
<dbReference type="EMBL" id="LN890537">
    <property type="protein sequence ID" value="CUS22253.1"/>
    <property type="molecule type" value="Genomic_DNA"/>
</dbReference>
<proteinExistence type="predicted"/>
<evidence type="ECO:0000313" key="1">
    <source>
        <dbReference type="EMBL" id="CUS22253.1"/>
    </source>
</evidence>
<sequence>MSHQKPLLDAIVESDNEGSMMAAYATDGSTSEVDESFVQLDGDEFRLDQEARQKSPVKKKLFVEEDSIGESSFQNGLLGPSLDASSPQNFKLQSPSKRVQFKQHMGSVSEERPVSEQPVDQWNFKALISDKFRERLSESDLKAWQRPSKRLVNCITDILENNVDLALKATFEKYEVECERLILGRSVKHIRREKEHMLHKTIGKIERQLQKSKFPSRVKDRDFDIEYVYAKRAFIQNNFSQELEHTDSIEHQVLREQKALEDLKNVQAKLANRTLRQTKLLTEQLSQNLHPALSKAMINSFGLIGDDAVNKERYKKDADELNLKLVDPSAGMTHSLLHKYLPSLKDYEESTEKLQSGLQRFI</sequence>
<dbReference type="Proteomes" id="UP000236544">
    <property type="component" value="Unassembled WGS sequence"/>
</dbReference>
<keyword evidence="2" id="KW-1185">Reference proteome</keyword>
<reference evidence="2" key="1">
    <citation type="submission" date="2015-10" db="EMBL/GenBank/DDBJ databases">
        <authorList>
            <person name="Devillers H."/>
        </authorList>
    </citation>
    <scope>NUCLEOTIDE SEQUENCE [LARGE SCALE GENOMIC DNA]</scope>
</reference>
<dbReference type="OrthoDB" id="4068255at2759"/>
<evidence type="ECO:0000313" key="2">
    <source>
        <dbReference type="Proteomes" id="UP000236544"/>
    </source>
</evidence>
<protein>
    <submittedName>
        <fullName evidence="1">LAQU0S05e01156g1_1</fullName>
    </submittedName>
</protein>